<dbReference type="PANTHER" id="PTHR46113:SF1">
    <property type="entry name" value="PEPTIDASE M17 LEUCYL AMINOPEPTIDASE N-TERMINAL DOMAIN-CONTAINING PROTEIN"/>
    <property type="match status" value="1"/>
</dbReference>
<dbReference type="OrthoDB" id="6626714at2759"/>
<sequence length="232" mass="26527">MKLAKREERVLLRVIEQENKRAKAHHSSEIEDNFMNLSAESSGAENISDQPGPSSSITQSSLEENIDEQIELRMGIVVGMKCLLTPKIMAVLDRFHVSQRSAVFILEGVAESVGHSIDELAINRNTIHRYREDFQKAIEDFISQKSLNLLKILNIDISFKNISPDLWDRDDSYLKSQEIFQHLSVVNDTAQRGVKLTQDFNGLLTVDEEQKQFLLQCVEDHKKQYPDCKQAL</sequence>
<name>A0A4Y2RMR8_ARAVE</name>
<evidence type="ECO:0000313" key="2">
    <source>
        <dbReference type="EMBL" id="GBN77104.1"/>
    </source>
</evidence>
<dbReference type="PANTHER" id="PTHR46113">
    <property type="entry name" value="SNAC DOMAIN-CONTAINING PROTEIN"/>
    <property type="match status" value="1"/>
</dbReference>
<evidence type="ECO:0000256" key="1">
    <source>
        <dbReference type="SAM" id="MobiDB-lite"/>
    </source>
</evidence>
<evidence type="ECO:0000313" key="3">
    <source>
        <dbReference type="Proteomes" id="UP000499080"/>
    </source>
</evidence>
<reference evidence="2 3" key="1">
    <citation type="journal article" date="2019" name="Sci. Rep.">
        <title>Orb-weaving spider Araneus ventricosus genome elucidates the spidroin gene catalogue.</title>
        <authorList>
            <person name="Kono N."/>
            <person name="Nakamura H."/>
            <person name="Ohtoshi R."/>
            <person name="Moran D.A.P."/>
            <person name="Shinohara A."/>
            <person name="Yoshida Y."/>
            <person name="Fujiwara M."/>
            <person name="Mori M."/>
            <person name="Tomita M."/>
            <person name="Arakawa K."/>
        </authorList>
    </citation>
    <scope>NUCLEOTIDE SEQUENCE [LARGE SCALE GENOMIC DNA]</scope>
</reference>
<protein>
    <submittedName>
        <fullName evidence="2">Uncharacterized protein</fullName>
    </submittedName>
</protein>
<keyword evidence="3" id="KW-1185">Reference proteome</keyword>
<gene>
    <name evidence="2" type="ORF">AVEN_67420_1</name>
</gene>
<comment type="caution">
    <text evidence="2">The sequence shown here is derived from an EMBL/GenBank/DDBJ whole genome shotgun (WGS) entry which is preliminary data.</text>
</comment>
<organism evidence="2 3">
    <name type="scientific">Araneus ventricosus</name>
    <name type="common">Orbweaver spider</name>
    <name type="synonym">Epeira ventricosa</name>
    <dbReference type="NCBI Taxonomy" id="182803"/>
    <lineage>
        <taxon>Eukaryota</taxon>
        <taxon>Metazoa</taxon>
        <taxon>Ecdysozoa</taxon>
        <taxon>Arthropoda</taxon>
        <taxon>Chelicerata</taxon>
        <taxon>Arachnida</taxon>
        <taxon>Araneae</taxon>
        <taxon>Araneomorphae</taxon>
        <taxon>Entelegynae</taxon>
        <taxon>Araneoidea</taxon>
        <taxon>Araneidae</taxon>
        <taxon>Araneus</taxon>
    </lineage>
</organism>
<feature type="region of interest" description="Disordered" evidence="1">
    <location>
        <begin position="40"/>
        <end position="60"/>
    </location>
</feature>
<dbReference type="Proteomes" id="UP000499080">
    <property type="component" value="Unassembled WGS sequence"/>
</dbReference>
<accession>A0A4Y2RMR8</accession>
<proteinExistence type="predicted"/>
<dbReference type="EMBL" id="BGPR01017728">
    <property type="protein sequence ID" value="GBN77104.1"/>
    <property type="molecule type" value="Genomic_DNA"/>
</dbReference>
<dbReference type="AlphaFoldDB" id="A0A4Y2RMR8"/>